<dbReference type="GO" id="GO:0005198">
    <property type="term" value="F:structural molecule activity"/>
    <property type="evidence" value="ECO:0007669"/>
    <property type="project" value="InterPro"/>
</dbReference>
<keyword evidence="2" id="KW-0282">Flagellum</keyword>
<dbReference type="PANTHER" id="PTHR42792">
    <property type="entry name" value="FLAGELLIN"/>
    <property type="match status" value="1"/>
</dbReference>
<dbReference type="SUPFAM" id="SSF64518">
    <property type="entry name" value="Phase 1 flagellin"/>
    <property type="match status" value="1"/>
</dbReference>
<keyword evidence="3" id="KW-1185">Reference proteome</keyword>
<accession>A0A7M1AV62</accession>
<dbReference type="InterPro" id="IPR001029">
    <property type="entry name" value="Flagellin_N"/>
</dbReference>
<feature type="domain" description="Flagellin N-terminal" evidence="1">
    <location>
        <begin position="12"/>
        <end position="139"/>
    </location>
</feature>
<keyword evidence="2" id="KW-0966">Cell projection</keyword>
<dbReference type="GO" id="GO:0009288">
    <property type="term" value="C:bacterial-type flagellum"/>
    <property type="evidence" value="ECO:0007669"/>
    <property type="project" value="InterPro"/>
</dbReference>
<dbReference type="EMBL" id="CP041165">
    <property type="protein sequence ID" value="QOP41319.1"/>
    <property type="molecule type" value="Genomic_DNA"/>
</dbReference>
<protein>
    <submittedName>
        <fullName evidence="2">Flagellar biosynthesis protein FlgL</fullName>
    </submittedName>
</protein>
<dbReference type="Proteomes" id="UP000593910">
    <property type="component" value="Chromosome"/>
</dbReference>
<dbReference type="PANTHER" id="PTHR42792:SF1">
    <property type="entry name" value="FLAGELLAR HOOK-ASSOCIATED PROTEIN 3"/>
    <property type="match status" value="1"/>
</dbReference>
<evidence type="ECO:0000313" key="2">
    <source>
        <dbReference type="EMBL" id="QOP41319.1"/>
    </source>
</evidence>
<reference evidence="2 3" key="1">
    <citation type="submission" date="2019-06" db="EMBL/GenBank/DDBJ databases">
        <title>Sulfurimonas gotlandica sp. nov., a chemoautotrophic and psychrotolerant epsilonproteobacterium isolated from a pelagic redoxcline, and an emended description of the genus Sulfurimonas.</title>
        <authorList>
            <person name="Wang S."/>
            <person name="Jiang L."/>
            <person name="Shao Z."/>
        </authorList>
    </citation>
    <scope>NUCLEOTIDE SEQUENCE [LARGE SCALE GENOMIC DNA]</scope>
    <source>
        <strain evidence="2 3">B2</strain>
    </source>
</reference>
<evidence type="ECO:0000259" key="1">
    <source>
        <dbReference type="Pfam" id="PF00669"/>
    </source>
</evidence>
<dbReference type="KEGG" id="smax:FJR03_06005"/>
<dbReference type="AlphaFoldDB" id="A0A7M1AV62"/>
<dbReference type="Gene3D" id="1.20.1330.10">
    <property type="entry name" value="f41 fragment of flagellin, N-terminal domain"/>
    <property type="match status" value="2"/>
</dbReference>
<dbReference type="RefSeq" id="WP_193112634.1">
    <property type="nucleotide sequence ID" value="NZ_CP041165.1"/>
</dbReference>
<keyword evidence="2" id="KW-0969">Cilium</keyword>
<dbReference type="Pfam" id="PF00669">
    <property type="entry name" value="Flagellin_N"/>
    <property type="match status" value="1"/>
</dbReference>
<name>A0A7M1AV62_9BACT</name>
<proteinExistence type="predicted"/>
<gene>
    <name evidence="2" type="ORF">FJR03_06005</name>
</gene>
<sequence>MRVTPSMFYNSIYQKNSTNINNELFDVNKQISSGLKIQYANEDVPVFAQTMRLDNEITILSQIKLSTENGYKVSNQTDSIMNEFSDLMNRFRTLLLQGSNDTNDETARNAIASELRGIEKNLRSLANTSIGGKYLFSGSALDVQPIDDNGIYQGNDDRLDAFVGSNNKQQFNISGADLFLGENTSVNRQITTNVVSTNLLMKYPALQATAADTEELSASSDMRQFMGDTDNTSAPANTYYFYLRGTKSDGTNFNSKVSLSDNDKVSDLLNEIGKLYGNTGAKQVVNVSLNSTGQIVIQDKINGSSNIDFHMVGAVDFSGGAAADVATIDALDSGESSFDNIINLTSTAANPDLYVREFTKSGFTSATGAPANIEGLVYDRTAFSIDGSTISSNVPQIIKDTNGFAEPATKLSEVFDLSQGTADTLDGTQLRLTGTTIDGVNPYDITINLDSAGSTFVDNIGATTYDIFNMDTTGRVATDADEVTYQQLLDVINMAVTGNLPAGATDADYDTAIEDSRLSGDSYLTYDGKIAFKDLTNGNTQASISMYDTNSGDFTADPSVVAFNANNSLTIKDPKNDFFKSLDEMIRSVEEYKVFPDAETGTERSLGMENAIARMDALQDHFFSMHARVGAQSNTLDQSLQRVQILDVTTQTLRSSVIDTDIAEASLKLQQLTINYQAMLSTVGKVSDLSLVNYI</sequence>
<dbReference type="InterPro" id="IPR001492">
    <property type="entry name" value="Flagellin"/>
</dbReference>
<evidence type="ECO:0000313" key="3">
    <source>
        <dbReference type="Proteomes" id="UP000593910"/>
    </source>
</evidence>
<organism evidence="2 3">
    <name type="scientific">Sulfurimonas marina</name>
    <dbReference type="NCBI Taxonomy" id="2590551"/>
    <lineage>
        <taxon>Bacteria</taxon>
        <taxon>Pseudomonadati</taxon>
        <taxon>Campylobacterota</taxon>
        <taxon>Epsilonproteobacteria</taxon>
        <taxon>Campylobacterales</taxon>
        <taxon>Sulfurimonadaceae</taxon>
        <taxon>Sulfurimonas</taxon>
    </lineage>
</organism>